<dbReference type="InterPro" id="IPR032675">
    <property type="entry name" value="LRR_dom_sf"/>
</dbReference>
<dbReference type="EMBL" id="CAKOGL010000007">
    <property type="protein sequence ID" value="CAH2088174.1"/>
    <property type="molecule type" value="Genomic_DNA"/>
</dbReference>
<proteinExistence type="predicted"/>
<keyword evidence="2" id="KW-1185">Reference proteome</keyword>
<organism evidence="1 2">
    <name type="scientific">Euphydryas editha</name>
    <name type="common">Edith's checkerspot</name>
    <dbReference type="NCBI Taxonomy" id="104508"/>
    <lineage>
        <taxon>Eukaryota</taxon>
        <taxon>Metazoa</taxon>
        <taxon>Ecdysozoa</taxon>
        <taxon>Arthropoda</taxon>
        <taxon>Hexapoda</taxon>
        <taxon>Insecta</taxon>
        <taxon>Pterygota</taxon>
        <taxon>Neoptera</taxon>
        <taxon>Endopterygota</taxon>
        <taxon>Lepidoptera</taxon>
        <taxon>Glossata</taxon>
        <taxon>Ditrysia</taxon>
        <taxon>Papilionoidea</taxon>
        <taxon>Nymphalidae</taxon>
        <taxon>Nymphalinae</taxon>
        <taxon>Euphydryas</taxon>
    </lineage>
</organism>
<dbReference type="InterPro" id="IPR001611">
    <property type="entry name" value="Leu-rich_rpt"/>
</dbReference>
<dbReference type="AlphaFoldDB" id="A0AAU9TKP0"/>
<evidence type="ECO:0000313" key="1">
    <source>
        <dbReference type="EMBL" id="CAH2088174.1"/>
    </source>
</evidence>
<gene>
    <name evidence="1" type="ORF">EEDITHA_LOCUS4362</name>
</gene>
<dbReference type="Proteomes" id="UP001153954">
    <property type="component" value="Unassembled WGS sequence"/>
</dbReference>
<comment type="caution">
    <text evidence="1">The sequence shown here is derived from an EMBL/GenBank/DDBJ whole genome shotgun (WGS) entry which is preliminary data.</text>
</comment>
<protein>
    <submittedName>
        <fullName evidence="1">Uncharacterized protein</fullName>
    </submittedName>
</protein>
<accession>A0AAU9TKP0</accession>
<reference evidence="1" key="1">
    <citation type="submission" date="2022-03" db="EMBL/GenBank/DDBJ databases">
        <authorList>
            <person name="Tunstrom K."/>
        </authorList>
    </citation>
    <scope>NUCLEOTIDE SEQUENCE</scope>
</reference>
<name>A0AAU9TKP0_EUPED</name>
<evidence type="ECO:0000313" key="2">
    <source>
        <dbReference type="Proteomes" id="UP001153954"/>
    </source>
</evidence>
<dbReference type="SUPFAM" id="SSF52058">
    <property type="entry name" value="L domain-like"/>
    <property type="match status" value="1"/>
</dbReference>
<sequence length="75" mass="8146">MSVLRCRDVSNNNITSLPADALQPAAGLRDLNLSANRLEQVAAGALSSAALARLWLDRCALARLPPLRLPRLHYL</sequence>
<dbReference type="Pfam" id="PF13855">
    <property type="entry name" value="LRR_8"/>
    <property type="match status" value="1"/>
</dbReference>
<dbReference type="Gene3D" id="3.80.10.10">
    <property type="entry name" value="Ribonuclease Inhibitor"/>
    <property type="match status" value="1"/>
</dbReference>